<protein>
    <recommendedName>
        <fullName evidence="12">Fe3+-hydroxamate ABC transporter substrate-binding protein</fullName>
    </recommendedName>
</protein>
<evidence type="ECO:0000313" key="10">
    <source>
        <dbReference type="EMBL" id="GGG54928.1"/>
    </source>
</evidence>
<dbReference type="Pfam" id="PF02311">
    <property type="entry name" value="AraC_binding"/>
    <property type="match status" value="1"/>
</dbReference>
<dbReference type="PROSITE" id="PS00041">
    <property type="entry name" value="HTH_ARAC_FAMILY_1"/>
    <property type="match status" value="1"/>
</dbReference>
<dbReference type="AlphaFoldDB" id="A0A917GSA0"/>
<evidence type="ECO:0000256" key="6">
    <source>
        <dbReference type="ARBA" id="ARBA00023125"/>
    </source>
</evidence>
<dbReference type="PANTHER" id="PTHR30532">
    <property type="entry name" value="IRON III DICITRATE-BINDING PERIPLASMIC PROTEIN"/>
    <property type="match status" value="1"/>
</dbReference>
<dbReference type="PROSITE" id="PS01124">
    <property type="entry name" value="HTH_ARAC_FAMILY_2"/>
    <property type="match status" value="1"/>
</dbReference>
<name>A0A917GSA0_9BACL</name>
<evidence type="ECO:0008006" key="12">
    <source>
        <dbReference type="Google" id="ProtNLM"/>
    </source>
</evidence>
<evidence type="ECO:0000256" key="7">
    <source>
        <dbReference type="ARBA" id="ARBA00023163"/>
    </source>
</evidence>
<dbReference type="InterPro" id="IPR009057">
    <property type="entry name" value="Homeodomain-like_sf"/>
</dbReference>
<dbReference type="InterPro" id="IPR018060">
    <property type="entry name" value="HTH_AraC"/>
</dbReference>
<dbReference type="Gene3D" id="3.40.50.1980">
    <property type="entry name" value="Nitrogenase molybdenum iron protein domain"/>
    <property type="match status" value="2"/>
</dbReference>
<dbReference type="PROSITE" id="PS50983">
    <property type="entry name" value="FE_B12_PBP"/>
    <property type="match status" value="1"/>
</dbReference>
<feature type="domain" description="HTH araC/xylS-type" evidence="8">
    <location>
        <begin position="175"/>
        <end position="273"/>
    </location>
</feature>
<feature type="domain" description="Fe/B12 periplasmic-binding" evidence="9">
    <location>
        <begin position="295"/>
        <end position="550"/>
    </location>
</feature>
<dbReference type="GO" id="GO:0043565">
    <property type="term" value="F:sequence-specific DNA binding"/>
    <property type="evidence" value="ECO:0007669"/>
    <property type="project" value="InterPro"/>
</dbReference>
<comment type="similarity">
    <text evidence="2">Belongs to the bacterial solute-binding protein 8 family.</text>
</comment>
<keyword evidence="6" id="KW-0238">DNA-binding</keyword>
<keyword evidence="11" id="KW-1185">Reference proteome</keyword>
<dbReference type="PANTHER" id="PTHR30532:SF26">
    <property type="entry name" value="IRON(3+)-HYDROXAMATE-BINDING PROTEIN FHUD"/>
    <property type="match status" value="1"/>
</dbReference>
<dbReference type="Pfam" id="PF01497">
    <property type="entry name" value="Peripla_BP_2"/>
    <property type="match status" value="1"/>
</dbReference>
<dbReference type="GO" id="GO:1901678">
    <property type="term" value="P:iron coordination entity transport"/>
    <property type="evidence" value="ECO:0007669"/>
    <property type="project" value="UniProtKB-ARBA"/>
</dbReference>
<evidence type="ECO:0000313" key="11">
    <source>
        <dbReference type="Proteomes" id="UP000600247"/>
    </source>
</evidence>
<dbReference type="GO" id="GO:0003700">
    <property type="term" value="F:DNA-binding transcription factor activity"/>
    <property type="evidence" value="ECO:0007669"/>
    <property type="project" value="InterPro"/>
</dbReference>
<evidence type="ECO:0000256" key="5">
    <source>
        <dbReference type="ARBA" id="ARBA00023015"/>
    </source>
</evidence>
<dbReference type="SMART" id="SM00342">
    <property type="entry name" value="HTH_ARAC"/>
    <property type="match status" value="1"/>
</dbReference>
<dbReference type="SUPFAM" id="SSF46689">
    <property type="entry name" value="Homeodomain-like"/>
    <property type="match status" value="1"/>
</dbReference>
<keyword evidence="5" id="KW-0805">Transcription regulation</keyword>
<evidence type="ECO:0000259" key="9">
    <source>
        <dbReference type="PROSITE" id="PS50983"/>
    </source>
</evidence>
<keyword evidence="3" id="KW-0813">Transport</keyword>
<accession>A0A917GSA0</accession>
<keyword evidence="4" id="KW-0732">Signal</keyword>
<dbReference type="InterPro" id="IPR003313">
    <property type="entry name" value="AraC-bd"/>
</dbReference>
<dbReference type="InterPro" id="IPR037923">
    <property type="entry name" value="HTH-like"/>
</dbReference>
<gene>
    <name evidence="10" type="ORF">GCM10010918_04740</name>
</gene>
<keyword evidence="7" id="KW-0804">Transcription</keyword>
<dbReference type="GO" id="GO:0030288">
    <property type="term" value="C:outer membrane-bounded periplasmic space"/>
    <property type="evidence" value="ECO:0007669"/>
    <property type="project" value="TreeGrafter"/>
</dbReference>
<organism evidence="10 11">
    <name type="scientific">Paenibacillus radicis</name>
    <name type="common">ex Gao et al. 2016</name>
    <dbReference type="NCBI Taxonomy" id="1737354"/>
    <lineage>
        <taxon>Bacteria</taxon>
        <taxon>Bacillati</taxon>
        <taxon>Bacillota</taxon>
        <taxon>Bacilli</taxon>
        <taxon>Bacillales</taxon>
        <taxon>Paenibacillaceae</taxon>
        <taxon>Paenibacillus</taxon>
    </lineage>
</organism>
<dbReference type="InterPro" id="IPR051313">
    <property type="entry name" value="Bact_iron-sidero_bind"/>
</dbReference>
<dbReference type="EMBL" id="BMHY01000001">
    <property type="protein sequence ID" value="GGG54928.1"/>
    <property type="molecule type" value="Genomic_DNA"/>
</dbReference>
<dbReference type="Gene3D" id="1.10.10.60">
    <property type="entry name" value="Homeodomain-like"/>
    <property type="match status" value="2"/>
</dbReference>
<proteinExistence type="inferred from homology"/>
<evidence type="ECO:0000256" key="1">
    <source>
        <dbReference type="ARBA" id="ARBA00004196"/>
    </source>
</evidence>
<evidence type="ECO:0000256" key="2">
    <source>
        <dbReference type="ARBA" id="ARBA00008814"/>
    </source>
</evidence>
<dbReference type="InterPro" id="IPR018062">
    <property type="entry name" value="HTH_AraC-typ_CS"/>
</dbReference>
<evidence type="ECO:0000256" key="3">
    <source>
        <dbReference type="ARBA" id="ARBA00022448"/>
    </source>
</evidence>
<evidence type="ECO:0000259" key="8">
    <source>
        <dbReference type="PROSITE" id="PS01124"/>
    </source>
</evidence>
<sequence length="550" mass="62451">MPSSATHPAPFRSLMLHLSHIDSFTIPPAVTSEEQITAAHCLLIIEQGEGTIYLNHHYYTFQPDNCYLLQPSSSYQFDNGDSQSIRYTCIYFEAFKRVEGKAAAPYLESLIKDLIELPAPPISEFHELLFELKDANRQTGNFGALQQQLYFQELFLFLMAQPLQQQSLGKASMVDKTLRYLDQFYMEQITVKALASMAEMPPWQYTSLFKERTGKRPLDYLAELRIERSKKWLIESDEPLRDIAERVGFKDEYYYSRRFRQISGVAPRQYALSMKGSDIVMDWQGHRVCIPPAPERIIFYGEALGDMLALGLAPVGCSLYDASQELISALELPLPDVGKPFNDQLASALDPDLIISTNGDQDYAKMSAVAPTLSYNSWAPLGERLSTLGKWLNREREAVQWLESYQSGLNQMWRELCGDIRPGESATVLIYHRGRRLFVMGSIGLAVSLYHPQGFKPVAKVQDMLDAGRAYKEIAEHKVQQYAGDRLFMLVPDRSDSRAAMDQLLASPAWNAIPAVRNGYVYLIDSKWNSGDGYTSEKLLHYLPELLRQA</sequence>
<comment type="caution">
    <text evidence="10">The sequence shown here is derived from an EMBL/GenBank/DDBJ whole genome shotgun (WGS) entry which is preliminary data.</text>
</comment>
<dbReference type="SUPFAM" id="SSF51215">
    <property type="entry name" value="Regulatory protein AraC"/>
    <property type="match status" value="1"/>
</dbReference>
<dbReference type="Proteomes" id="UP000600247">
    <property type="component" value="Unassembled WGS sequence"/>
</dbReference>
<dbReference type="Pfam" id="PF12833">
    <property type="entry name" value="HTH_18"/>
    <property type="match status" value="1"/>
</dbReference>
<reference evidence="10 11" key="1">
    <citation type="journal article" date="2014" name="Int. J. Syst. Evol. Microbiol.">
        <title>Complete genome sequence of Corynebacterium casei LMG S-19264T (=DSM 44701T), isolated from a smear-ripened cheese.</title>
        <authorList>
            <consortium name="US DOE Joint Genome Institute (JGI-PGF)"/>
            <person name="Walter F."/>
            <person name="Albersmeier A."/>
            <person name="Kalinowski J."/>
            <person name="Ruckert C."/>
        </authorList>
    </citation>
    <scope>NUCLEOTIDE SEQUENCE [LARGE SCALE GENOMIC DNA]</scope>
    <source>
        <strain evidence="10 11">CGMCC 1.15286</strain>
    </source>
</reference>
<comment type="subcellular location">
    <subcellularLocation>
        <location evidence="1">Cell envelope</location>
    </subcellularLocation>
</comment>
<dbReference type="InterPro" id="IPR002491">
    <property type="entry name" value="ABC_transptr_periplasmic_BD"/>
</dbReference>
<dbReference type="SUPFAM" id="SSF53807">
    <property type="entry name" value="Helical backbone' metal receptor"/>
    <property type="match status" value="1"/>
</dbReference>
<evidence type="ECO:0000256" key="4">
    <source>
        <dbReference type="ARBA" id="ARBA00022729"/>
    </source>
</evidence>